<reference evidence="5" key="1">
    <citation type="submission" date="2016-10" db="EMBL/GenBank/DDBJ databases">
        <authorList>
            <person name="Varghese N."/>
            <person name="Submissions S."/>
        </authorList>
    </citation>
    <scope>NUCLEOTIDE SEQUENCE [LARGE SCALE GENOMIC DNA]</scope>
    <source>
        <strain evidence="5">DSM 11706</strain>
    </source>
</reference>
<evidence type="ECO:0000313" key="5">
    <source>
        <dbReference type="Proteomes" id="UP000198734"/>
    </source>
</evidence>
<dbReference type="PANTHER" id="PTHR43420">
    <property type="entry name" value="ACETYLTRANSFERASE"/>
    <property type="match status" value="1"/>
</dbReference>
<dbReference type="PANTHER" id="PTHR43420:SF47">
    <property type="entry name" value="N-ACETYLTRANSFERASE DOMAIN-CONTAINING PROTEIN"/>
    <property type="match status" value="1"/>
</dbReference>
<dbReference type="InterPro" id="IPR016181">
    <property type="entry name" value="Acyl_CoA_acyltransferase"/>
</dbReference>
<dbReference type="AlphaFoldDB" id="A0A1I5YA98"/>
<protein>
    <submittedName>
        <fullName evidence="4">Acetyltransferase (GNAT) family protein</fullName>
    </submittedName>
</protein>
<sequence length="190" mass="20998">MEILIRKAYKEDAAEAIPLIMEAIGDISMQMTGETEEVAITKEFIHLFTRTDNRHSYLNTYIAELNGHVAGVLVFYNSEQAISLDANLEAYLSNKKGAAVTIDPETAPGEWYIDTVVVNPAYRGHGIGTKLLSYAEHLVKSSGGGKLALNVEMEKDAAIRLYNRLGFVTLCPWTIIGEPFHHMVKTVVAN</sequence>
<dbReference type="EMBL" id="FOXU01000002">
    <property type="protein sequence ID" value="SFQ41144.1"/>
    <property type="molecule type" value="Genomic_DNA"/>
</dbReference>
<dbReference type="RefSeq" id="WP_093536690.1">
    <property type="nucleotide sequence ID" value="NZ_FOXU01000002.1"/>
</dbReference>
<dbReference type="Proteomes" id="UP000198734">
    <property type="component" value="Unassembled WGS sequence"/>
</dbReference>
<evidence type="ECO:0000259" key="3">
    <source>
        <dbReference type="PROSITE" id="PS51186"/>
    </source>
</evidence>
<feature type="domain" description="N-acetyltransferase" evidence="3">
    <location>
        <begin position="3"/>
        <end position="188"/>
    </location>
</feature>
<dbReference type="OrthoDB" id="5319888at2"/>
<dbReference type="InterPro" id="IPR000182">
    <property type="entry name" value="GNAT_dom"/>
</dbReference>
<dbReference type="InterPro" id="IPR050680">
    <property type="entry name" value="YpeA/RimI_acetyltransf"/>
</dbReference>
<name>A0A1I5YA98_9BACI</name>
<keyword evidence="5" id="KW-1185">Reference proteome</keyword>
<evidence type="ECO:0000256" key="2">
    <source>
        <dbReference type="ARBA" id="ARBA00023315"/>
    </source>
</evidence>
<dbReference type="Gene3D" id="3.40.630.30">
    <property type="match status" value="1"/>
</dbReference>
<keyword evidence="1 4" id="KW-0808">Transferase</keyword>
<keyword evidence="2" id="KW-0012">Acyltransferase</keyword>
<evidence type="ECO:0000256" key="1">
    <source>
        <dbReference type="ARBA" id="ARBA00022679"/>
    </source>
</evidence>
<organism evidence="4 5">
    <name type="scientific">Psychrobacillus psychrotolerans</name>
    <dbReference type="NCBI Taxonomy" id="126156"/>
    <lineage>
        <taxon>Bacteria</taxon>
        <taxon>Bacillati</taxon>
        <taxon>Bacillota</taxon>
        <taxon>Bacilli</taxon>
        <taxon>Bacillales</taxon>
        <taxon>Bacillaceae</taxon>
        <taxon>Psychrobacillus</taxon>
    </lineage>
</organism>
<dbReference type="PROSITE" id="PS51186">
    <property type="entry name" value="GNAT"/>
    <property type="match status" value="1"/>
</dbReference>
<dbReference type="SUPFAM" id="SSF55729">
    <property type="entry name" value="Acyl-CoA N-acyltransferases (Nat)"/>
    <property type="match status" value="1"/>
</dbReference>
<dbReference type="CDD" id="cd04301">
    <property type="entry name" value="NAT_SF"/>
    <property type="match status" value="1"/>
</dbReference>
<accession>A0A1I5YA98</accession>
<dbReference type="GO" id="GO:0016747">
    <property type="term" value="F:acyltransferase activity, transferring groups other than amino-acyl groups"/>
    <property type="evidence" value="ECO:0007669"/>
    <property type="project" value="InterPro"/>
</dbReference>
<gene>
    <name evidence="4" type="ORF">SAMN05421670_2005</name>
</gene>
<proteinExistence type="predicted"/>
<dbReference type="Pfam" id="PF00583">
    <property type="entry name" value="Acetyltransf_1"/>
    <property type="match status" value="1"/>
</dbReference>
<dbReference type="STRING" id="126156.SAMN05421670_2005"/>
<evidence type="ECO:0000313" key="4">
    <source>
        <dbReference type="EMBL" id="SFQ41144.1"/>
    </source>
</evidence>